<feature type="transmembrane region" description="Helical" evidence="2">
    <location>
        <begin position="214"/>
        <end position="231"/>
    </location>
</feature>
<comment type="caution">
    <text evidence="3">The sequence shown here is derived from an EMBL/GenBank/DDBJ whole genome shotgun (WGS) entry which is preliminary data.</text>
</comment>
<evidence type="ECO:0000313" key="4">
    <source>
        <dbReference type="Proteomes" id="UP001141650"/>
    </source>
</evidence>
<sequence>MSQPPEYPGPPNAGNDNPPGYPPPPPPGYGTPPPPPPPGPGYGPPPGYGAPPPPPPPPPPPGYGAPPPGYGAPPPGYGAPPPGYPPQPGYGGDPFGQQRPPFSVGEAFSWAWGKFTQNAMPLVVSVLIYGVVFGACYALIPLGTNMGTTTTITDADGRIVTTGTISGAGWAVMVVGYLLVYAVGIFAQSAFLSGCFEIADGRPVSIGSFFKPRNLGTVIVAAIIVGILTSIGSFFCIIPGLVVGIFAQFVIPFIIDRSQGVMDALKSSFTTVSSNFANALLSWLVQVAAVLVGALACGVGVVVGGPVAALVLIYTYRKLSGAQVAPLEQPGQPGVPPPGPQFG</sequence>
<feature type="transmembrane region" description="Helical" evidence="2">
    <location>
        <begin position="291"/>
        <end position="314"/>
    </location>
</feature>
<keyword evidence="2" id="KW-0812">Transmembrane</keyword>
<feature type="transmembrane region" description="Helical" evidence="2">
    <location>
        <begin position="119"/>
        <end position="140"/>
    </location>
</feature>
<protein>
    <recommendedName>
        <fullName evidence="5">Proline and glycine rich transmembrane protein</fullName>
    </recommendedName>
</protein>
<feature type="transmembrane region" description="Helical" evidence="2">
    <location>
        <begin position="170"/>
        <end position="193"/>
    </location>
</feature>
<keyword evidence="2" id="KW-0472">Membrane</keyword>
<dbReference type="AlphaFoldDB" id="A0AA41XR92"/>
<feature type="region of interest" description="Disordered" evidence="1">
    <location>
        <begin position="1"/>
        <end position="99"/>
    </location>
</feature>
<accession>A0AA41XR92</accession>
<reference evidence="3" key="1">
    <citation type="submission" date="2020-07" db="EMBL/GenBank/DDBJ databases">
        <authorList>
            <person name="Pettersson B.M.F."/>
            <person name="Behra P.R.K."/>
            <person name="Ramesh M."/>
            <person name="Das S."/>
            <person name="Dasgupta S."/>
            <person name="Kirsebom L.A."/>
        </authorList>
    </citation>
    <scope>NUCLEOTIDE SEQUENCE</scope>
    <source>
        <strain evidence="3">CCUG 55640</strain>
    </source>
</reference>
<evidence type="ECO:0008006" key="5">
    <source>
        <dbReference type="Google" id="ProtNLM"/>
    </source>
</evidence>
<evidence type="ECO:0000313" key="3">
    <source>
        <dbReference type="EMBL" id="MCV7380159.1"/>
    </source>
</evidence>
<evidence type="ECO:0000256" key="2">
    <source>
        <dbReference type="SAM" id="Phobius"/>
    </source>
</evidence>
<feature type="compositionally biased region" description="Pro residues" evidence="1">
    <location>
        <begin position="19"/>
        <end position="88"/>
    </location>
</feature>
<dbReference type="EMBL" id="JACKVH010000015">
    <property type="protein sequence ID" value="MCV7380159.1"/>
    <property type="molecule type" value="Genomic_DNA"/>
</dbReference>
<name>A0AA41XR92_9MYCO</name>
<keyword evidence="2" id="KW-1133">Transmembrane helix</keyword>
<organism evidence="3 4">
    <name type="scientific">Mycobacterium alsense</name>
    <dbReference type="NCBI Taxonomy" id="324058"/>
    <lineage>
        <taxon>Bacteria</taxon>
        <taxon>Bacillati</taxon>
        <taxon>Actinomycetota</taxon>
        <taxon>Actinomycetes</taxon>
        <taxon>Mycobacteriales</taxon>
        <taxon>Mycobacteriaceae</taxon>
        <taxon>Mycobacterium</taxon>
    </lineage>
</organism>
<dbReference type="Proteomes" id="UP001141650">
    <property type="component" value="Unassembled WGS sequence"/>
</dbReference>
<reference evidence="3" key="2">
    <citation type="journal article" date="2022" name="BMC Genomics">
        <title>Comparative genome analysis of mycobacteria focusing on tRNA and non-coding RNA.</title>
        <authorList>
            <person name="Behra P.R.K."/>
            <person name="Pettersson B.M.F."/>
            <person name="Ramesh M."/>
            <person name="Das S."/>
            <person name="Dasgupta S."/>
            <person name="Kirsebom L.A."/>
        </authorList>
    </citation>
    <scope>NUCLEOTIDE SEQUENCE</scope>
    <source>
        <strain evidence="3">CCUG 55640</strain>
    </source>
</reference>
<evidence type="ECO:0000256" key="1">
    <source>
        <dbReference type="SAM" id="MobiDB-lite"/>
    </source>
</evidence>
<gene>
    <name evidence="3" type="ORF">H7K38_16040</name>
</gene>
<dbReference type="RefSeq" id="WP_264010382.1">
    <property type="nucleotide sequence ID" value="NZ_JACKVH010000015.1"/>
</dbReference>
<feature type="compositionally biased region" description="Pro residues" evidence="1">
    <location>
        <begin position="1"/>
        <end position="11"/>
    </location>
</feature>
<proteinExistence type="predicted"/>
<dbReference type="SUPFAM" id="SSF101447">
    <property type="entry name" value="Formin homology 2 domain (FH2 domain)"/>
    <property type="match status" value="1"/>
</dbReference>